<feature type="signal peptide" evidence="1">
    <location>
        <begin position="1"/>
        <end position="19"/>
    </location>
</feature>
<keyword evidence="3" id="KW-1185">Reference proteome</keyword>
<dbReference type="STRING" id="1000565.METUNv1_01914"/>
<dbReference type="eggNOG" id="COG4454">
    <property type="taxonomic scope" value="Bacteria"/>
</dbReference>
<gene>
    <name evidence="2" type="ORF">METUNv1_01914</name>
</gene>
<name>F5RCB0_METUF</name>
<evidence type="ECO:0000256" key="1">
    <source>
        <dbReference type="SAM" id="SignalP"/>
    </source>
</evidence>
<organism evidence="2 3">
    <name type="scientific">Methyloversatilis universalis (strain ATCC BAA-1314 / DSM 25237 / JCM 13912 / CCUG 52030 / FAM5)</name>
    <dbReference type="NCBI Taxonomy" id="1000565"/>
    <lineage>
        <taxon>Bacteria</taxon>
        <taxon>Pseudomonadati</taxon>
        <taxon>Pseudomonadota</taxon>
        <taxon>Betaproteobacteria</taxon>
        <taxon>Nitrosomonadales</taxon>
        <taxon>Sterolibacteriaceae</taxon>
        <taxon>Methyloversatilis</taxon>
    </lineage>
</organism>
<reference evidence="2 3" key="1">
    <citation type="journal article" date="2011" name="J. Bacteriol.">
        <title>Genome sequence of Methyloversatilis universalis FAM5T, a methylotrophic representative of the order Rhodocyclales.</title>
        <authorList>
            <person name="Kittichotirat W."/>
            <person name="Good N.M."/>
            <person name="Hall R."/>
            <person name="Bringel F."/>
            <person name="Lajus A."/>
            <person name="Medigue C."/>
            <person name="Smalley N.E."/>
            <person name="Beck D."/>
            <person name="Bumgarner R."/>
            <person name="Vuilleumier S."/>
            <person name="Kalyuzhnaya M.G."/>
        </authorList>
    </citation>
    <scope>NUCLEOTIDE SEQUENCE [LARGE SCALE GENOMIC DNA]</scope>
    <source>
        <strain evidence="3">ATCC BAA-1314 / JCM 13912 / FAM5</strain>
    </source>
</reference>
<evidence type="ECO:0000313" key="3">
    <source>
        <dbReference type="Proteomes" id="UP000005019"/>
    </source>
</evidence>
<dbReference type="EMBL" id="AFHG01000048">
    <property type="protein sequence ID" value="EGK71690.1"/>
    <property type="molecule type" value="Genomic_DNA"/>
</dbReference>
<dbReference type="AlphaFoldDB" id="F5RCB0"/>
<feature type="chain" id="PRO_5003325762" evidence="1">
    <location>
        <begin position="20"/>
        <end position="146"/>
    </location>
</feature>
<proteinExistence type="predicted"/>
<dbReference type="RefSeq" id="WP_008061109.1">
    <property type="nucleotide sequence ID" value="NZ_AFHG01000048.1"/>
</dbReference>
<sequence length="146" mass="15826">MQRLFGLCALLFALPAAQAAGDLTRQEPLVITLQVACDATPPRFSPDTLTLESGRLYALRLMNGGSKPCYFGSQALADAVYSRKVVALDATGRTVAEVYGPIRRIEVAAGHAVEWWFLPVRIGRFDDVMSTRALAEAGMKAVIEVK</sequence>
<keyword evidence="1" id="KW-0732">Signal</keyword>
<dbReference type="Proteomes" id="UP000005019">
    <property type="component" value="Unassembled WGS sequence"/>
</dbReference>
<accession>F5RCB0</accession>
<protein>
    <submittedName>
        <fullName evidence="2">Uncharacterized protein</fullName>
    </submittedName>
</protein>
<comment type="caution">
    <text evidence="2">The sequence shown here is derived from an EMBL/GenBank/DDBJ whole genome shotgun (WGS) entry which is preliminary data.</text>
</comment>
<evidence type="ECO:0000313" key="2">
    <source>
        <dbReference type="EMBL" id="EGK71690.1"/>
    </source>
</evidence>